<dbReference type="Proteomes" id="UP000245423">
    <property type="component" value="Chromosome 1"/>
</dbReference>
<evidence type="ECO:0000256" key="7">
    <source>
        <dbReference type="RuleBase" id="RU003812"/>
    </source>
</evidence>
<dbReference type="NCBIfam" id="TIGR00552">
    <property type="entry name" value="nadE"/>
    <property type="match status" value="1"/>
</dbReference>
<evidence type="ECO:0000256" key="3">
    <source>
        <dbReference type="ARBA" id="ARBA00022741"/>
    </source>
</evidence>
<dbReference type="Gene3D" id="3.40.50.620">
    <property type="entry name" value="HUPs"/>
    <property type="match status" value="1"/>
</dbReference>
<evidence type="ECO:0000256" key="2">
    <source>
        <dbReference type="ARBA" id="ARBA00022598"/>
    </source>
</evidence>
<dbReference type="GO" id="GO:0003952">
    <property type="term" value="F:NAD+ synthase (glutamine-hydrolyzing) activity"/>
    <property type="evidence" value="ECO:0007669"/>
    <property type="project" value="InterPro"/>
</dbReference>
<proteinExistence type="inferred from homology"/>
<keyword evidence="4 6" id="KW-0067">ATP-binding</keyword>
<dbReference type="InterPro" id="IPR003694">
    <property type="entry name" value="NAD_synthase"/>
</dbReference>
<dbReference type="PANTHER" id="PTHR23090:SF9">
    <property type="entry name" value="GLUTAMINE-DEPENDENT NAD(+) SYNTHETASE"/>
    <property type="match status" value="1"/>
</dbReference>
<gene>
    <name evidence="9" type="primary">nadE</name>
    <name evidence="9" type="ORF">CUESP1_1315</name>
</gene>
<dbReference type="GO" id="GO:0005524">
    <property type="term" value="F:ATP binding"/>
    <property type="evidence" value="ECO:0007669"/>
    <property type="project" value="UniProtKB-KW"/>
</dbReference>
<evidence type="ECO:0000259" key="8">
    <source>
        <dbReference type="Pfam" id="PF02540"/>
    </source>
</evidence>
<dbReference type="PANTHER" id="PTHR23090">
    <property type="entry name" value="NH 3 /GLUTAMINE-DEPENDENT NAD + SYNTHETASE"/>
    <property type="match status" value="1"/>
</dbReference>
<dbReference type="EMBL" id="LT669839">
    <property type="protein sequence ID" value="SHD76687.1"/>
    <property type="molecule type" value="Genomic_DNA"/>
</dbReference>
<dbReference type="InterPro" id="IPR014729">
    <property type="entry name" value="Rossmann-like_a/b/a_fold"/>
</dbReference>
<evidence type="ECO:0000256" key="6">
    <source>
        <dbReference type="RuleBase" id="RU003811"/>
    </source>
</evidence>
<dbReference type="GO" id="GO:0005737">
    <property type="term" value="C:cytoplasm"/>
    <property type="evidence" value="ECO:0007669"/>
    <property type="project" value="InterPro"/>
</dbReference>
<dbReference type="InterPro" id="IPR022310">
    <property type="entry name" value="NAD/GMP_synthase"/>
</dbReference>
<keyword evidence="10" id="KW-1185">Reference proteome</keyword>
<name>A0A1M4PMN3_9FIRM</name>
<keyword evidence="3 6" id="KW-0547">Nucleotide-binding</keyword>
<feature type="domain" description="NAD/GMP synthase" evidence="8">
    <location>
        <begin position="2"/>
        <end position="86"/>
    </location>
</feature>
<dbReference type="AlphaFoldDB" id="A0A1M4PMN3"/>
<evidence type="ECO:0000313" key="9">
    <source>
        <dbReference type="EMBL" id="SHD76687.1"/>
    </source>
</evidence>
<comment type="pathway">
    <text evidence="1">Cofactor biosynthesis; NAD(+) biosynthesis.</text>
</comment>
<protein>
    <recommendedName>
        <fullName evidence="7">NH(3)-dependent NAD(+) synthetase</fullName>
        <ecNumber evidence="7">6.3.1.5</ecNumber>
    </recommendedName>
</protein>
<dbReference type="CDD" id="cd00553">
    <property type="entry name" value="NAD_synthase"/>
    <property type="match status" value="1"/>
</dbReference>
<keyword evidence="2 6" id="KW-0436">Ligase</keyword>
<comment type="similarity">
    <text evidence="6">Belongs to the NAD synthetase family.</text>
</comment>
<organism evidence="9 10">
    <name type="scientific">[Clostridium] ultunense Esp</name>
    <dbReference type="NCBI Taxonomy" id="1288971"/>
    <lineage>
        <taxon>Bacteria</taxon>
        <taxon>Bacillati</taxon>
        <taxon>Bacillota</taxon>
        <taxon>Tissierellia</taxon>
        <taxon>Tissierellales</taxon>
        <taxon>Tepidimicrobiaceae</taxon>
        <taxon>Schnuerera</taxon>
    </lineage>
</organism>
<dbReference type="GO" id="GO:0008795">
    <property type="term" value="F:NAD+ synthase activity"/>
    <property type="evidence" value="ECO:0007669"/>
    <property type="project" value="UniProtKB-EC"/>
</dbReference>
<dbReference type="GO" id="GO:0009435">
    <property type="term" value="P:NAD+ biosynthetic process"/>
    <property type="evidence" value="ECO:0007669"/>
    <property type="project" value="UniProtKB-UniPathway"/>
</dbReference>
<evidence type="ECO:0000256" key="4">
    <source>
        <dbReference type="ARBA" id="ARBA00022840"/>
    </source>
</evidence>
<dbReference type="Pfam" id="PF02540">
    <property type="entry name" value="NAD_synthase"/>
    <property type="match status" value="2"/>
</dbReference>
<accession>A0A1M4PMN3</accession>
<evidence type="ECO:0000313" key="10">
    <source>
        <dbReference type="Proteomes" id="UP000245423"/>
    </source>
</evidence>
<dbReference type="GO" id="GO:0004359">
    <property type="term" value="F:glutaminase activity"/>
    <property type="evidence" value="ECO:0007669"/>
    <property type="project" value="InterPro"/>
</dbReference>
<evidence type="ECO:0000256" key="1">
    <source>
        <dbReference type="ARBA" id="ARBA00004790"/>
    </source>
</evidence>
<feature type="domain" description="NAD/GMP synthase" evidence="8">
    <location>
        <begin position="131"/>
        <end position="246"/>
    </location>
</feature>
<dbReference type="SUPFAM" id="SSF52402">
    <property type="entry name" value="Adenine nucleotide alpha hydrolases-like"/>
    <property type="match status" value="1"/>
</dbReference>
<sequence length="280" mass="32348">MERIKKFIKMNMDAYLFKGVVIGISGGIDSAVVGKLLVDSMGKDKVYGLILPERDTDSNTIDDAKLVCRFLDIEYEMIDITGILRKLGVYSLKPPAFPFPKIIQKIYSKNIWEKEDNPFIQDLTTQGDEKFLESLAYYRTKPRIRSTVLYFEAEKRNYAVAGCTNKTEYVTGFYTKWGDEVCDIEPIRHLYKTEVFELAKELNIPKKIIDKKPSPDIAPGITDEFAIGMDYAELDRILMKIEGGKDLSLENEENVKKLRKCWNLVNLGKQNNYIYHRYFS</sequence>
<reference evidence="9 10" key="1">
    <citation type="submission" date="2016-11" db="EMBL/GenBank/DDBJ databases">
        <authorList>
            <person name="Manzoor S."/>
        </authorList>
    </citation>
    <scope>NUCLEOTIDE SEQUENCE [LARGE SCALE GENOMIC DNA]</scope>
    <source>
        <strain evidence="9">Clostridium ultunense strain Esp</strain>
    </source>
</reference>
<comment type="catalytic activity">
    <reaction evidence="7">
        <text>deamido-NAD(+) + NH4(+) + ATP = AMP + diphosphate + NAD(+) + H(+)</text>
        <dbReference type="Rhea" id="RHEA:21188"/>
        <dbReference type="ChEBI" id="CHEBI:15378"/>
        <dbReference type="ChEBI" id="CHEBI:28938"/>
        <dbReference type="ChEBI" id="CHEBI:30616"/>
        <dbReference type="ChEBI" id="CHEBI:33019"/>
        <dbReference type="ChEBI" id="CHEBI:57540"/>
        <dbReference type="ChEBI" id="CHEBI:58437"/>
        <dbReference type="ChEBI" id="CHEBI:456215"/>
        <dbReference type="EC" id="6.3.1.5"/>
    </reaction>
</comment>
<dbReference type="EC" id="6.3.1.5" evidence="7"/>
<dbReference type="RefSeq" id="WP_208754696.1">
    <property type="nucleotide sequence ID" value="NZ_LT669839.1"/>
</dbReference>
<keyword evidence="5 6" id="KW-0520">NAD</keyword>
<evidence type="ECO:0000256" key="5">
    <source>
        <dbReference type="ARBA" id="ARBA00023027"/>
    </source>
</evidence>
<dbReference type="UniPathway" id="UPA00253">
    <property type="reaction ID" value="UER00333"/>
</dbReference>